<name>A0ABT1G5T4_9GAMM</name>
<evidence type="ECO:0000313" key="2">
    <source>
        <dbReference type="Proteomes" id="UP001523550"/>
    </source>
</evidence>
<dbReference type="InterPro" id="IPR045179">
    <property type="entry name" value="YgfZ/GcvT"/>
</dbReference>
<dbReference type="SUPFAM" id="SSF103025">
    <property type="entry name" value="Folate-binding domain"/>
    <property type="match status" value="1"/>
</dbReference>
<comment type="caution">
    <text evidence="1">The sequence shown here is derived from an EMBL/GenBank/DDBJ whole genome shotgun (WGS) entry which is preliminary data.</text>
</comment>
<sequence>MHENTQSREQWMEQLRGFGAVIEGGEISRFDSEPGQPPMLTPLLHLACLEISGEDAEAFLDGQFSAAIRQLSAGHWILTAWHDPKGRARTLLHVQRHAEGYTCLMPRTLMGEILPKLRMFVLRSKVTIDDLSAHKTVLGVHSPEQQRPDGFQPLSGAPDWALACAGFDEIAGSWERARAAGFEPAGYAAWRRQEILTDIPSLRPATSGRFLPQFLGLERFEGLNFKKGCYIGQEVIARTHYLGKVKQYLAKANCPEAPEPGCDVRDGDGRRLGHALDGAPTEEGSWLVQLVIRQDKSQQGLHLDQAGKPALELA</sequence>
<reference evidence="1 2" key="1">
    <citation type="submission" date="2022-03" db="EMBL/GenBank/DDBJ databases">
        <title>Genomic Encyclopedia of Type Strains, Phase III (KMG-III): the genomes of soil and plant-associated and newly described type strains.</title>
        <authorList>
            <person name="Whitman W."/>
        </authorList>
    </citation>
    <scope>NUCLEOTIDE SEQUENCE [LARGE SCALE GENOMIC DNA]</scope>
    <source>
        <strain evidence="1 2">BSker1</strain>
    </source>
</reference>
<evidence type="ECO:0000313" key="1">
    <source>
        <dbReference type="EMBL" id="MCP1726659.1"/>
    </source>
</evidence>
<dbReference type="Proteomes" id="UP001523550">
    <property type="component" value="Unassembled WGS sequence"/>
</dbReference>
<organism evidence="1 2">
    <name type="scientific">Natronospira proteinivora</name>
    <dbReference type="NCBI Taxonomy" id="1807133"/>
    <lineage>
        <taxon>Bacteria</taxon>
        <taxon>Pseudomonadati</taxon>
        <taxon>Pseudomonadota</taxon>
        <taxon>Gammaproteobacteria</taxon>
        <taxon>Natronospirales</taxon>
        <taxon>Natronospiraceae</taxon>
        <taxon>Natronospira</taxon>
    </lineage>
</organism>
<dbReference type="PANTHER" id="PTHR22602:SF0">
    <property type="entry name" value="TRANSFERASE CAF17, MITOCHONDRIAL-RELATED"/>
    <property type="match status" value="1"/>
</dbReference>
<gene>
    <name evidence="1" type="ORF">J2T60_000624</name>
</gene>
<dbReference type="PANTHER" id="PTHR22602">
    <property type="entry name" value="TRANSFERASE CAF17, MITOCHONDRIAL-RELATED"/>
    <property type="match status" value="1"/>
</dbReference>
<dbReference type="RefSeq" id="WP_253445304.1">
    <property type="nucleotide sequence ID" value="NZ_JALJYF010000001.1"/>
</dbReference>
<dbReference type="EMBL" id="JALJYF010000001">
    <property type="protein sequence ID" value="MCP1726659.1"/>
    <property type="molecule type" value="Genomic_DNA"/>
</dbReference>
<dbReference type="Gene3D" id="3.30.70.1400">
    <property type="entry name" value="Aminomethyltransferase beta-barrel domains"/>
    <property type="match status" value="1"/>
</dbReference>
<dbReference type="InterPro" id="IPR017703">
    <property type="entry name" value="YgfZ/GCV_T_CS"/>
</dbReference>
<dbReference type="Gene3D" id="2.40.30.160">
    <property type="match status" value="1"/>
</dbReference>
<accession>A0ABT1G5T4</accession>
<proteinExistence type="predicted"/>
<keyword evidence="2" id="KW-1185">Reference proteome</keyword>
<protein>
    <submittedName>
        <fullName evidence="1">Folate-binding protein YgfZ</fullName>
    </submittedName>
</protein>
<dbReference type="NCBIfam" id="TIGR03317">
    <property type="entry name" value="ygfZ_signature"/>
    <property type="match status" value="1"/>
</dbReference>